<keyword evidence="3" id="KW-1185">Reference proteome</keyword>
<dbReference type="EMBL" id="SORZ01000001">
    <property type="protein sequence ID" value="TPW35770.1"/>
    <property type="molecule type" value="Genomic_DNA"/>
</dbReference>
<dbReference type="Gene3D" id="1.10.10.10">
    <property type="entry name" value="Winged helix-like DNA-binding domain superfamily/Winged helix DNA-binding domain"/>
    <property type="match status" value="1"/>
</dbReference>
<dbReference type="Pfam" id="PF02082">
    <property type="entry name" value="Rrf2"/>
    <property type="match status" value="1"/>
</dbReference>
<dbReference type="SUPFAM" id="SSF46785">
    <property type="entry name" value="Winged helix' DNA-binding domain"/>
    <property type="match status" value="1"/>
</dbReference>
<dbReference type="PROSITE" id="PS51197">
    <property type="entry name" value="HTH_RRF2_2"/>
    <property type="match status" value="1"/>
</dbReference>
<reference evidence="2 3" key="1">
    <citation type="submission" date="2019-03" db="EMBL/GenBank/DDBJ databases">
        <title>The complete genome sequence of Neokomagataea sp. Jb2 NBRC113641.</title>
        <authorList>
            <person name="Chua K.-O."/>
            <person name="Chan K.-G."/>
            <person name="See-Too W.-S."/>
        </authorList>
    </citation>
    <scope>NUCLEOTIDE SEQUENCE [LARGE SCALE GENOMIC DNA]</scope>
    <source>
        <strain evidence="2 3">Jb2</strain>
    </source>
</reference>
<evidence type="ECO:0000313" key="3">
    <source>
        <dbReference type="Proteomes" id="UP000315037"/>
    </source>
</evidence>
<dbReference type="InterPro" id="IPR030489">
    <property type="entry name" value="TR_Rrf2-type_CS"/>
</dbReference>
<dbReference type="RefSeq" id="WP_165599346.1">
    <property type="nucleotide sequence ID" value="NZ_SORY01000002.1"/>
</dbReference>
<evidence type="ECO:0000256" key="1">
    <source>
        <dbReference type="SAM" id="MobiDB-lite"/>
    </source>
</evidence>
<comment type="caution">
    <text evidence="2">The sequence shown here is derived from an EMBL/GenBank/DDBJ whole genome shotgun (WGS) entry which is preliminary data.</text>
</comment>
<dbReference type="PANTHER" id="PTHR33221:SF2">
    <property type="entry name" value="TRANSCRIPTIONAL REGULATOR"/>
    <property type="match status" value="1"/>
</dbReference>
<feature type="compositionally biased region" description="Basic and acidic residues" evidence="1">
    <location>
        <begin position="160"/>
        <end position="173"/>
    </location>
</feature>
<gene>
    <name evidence="2" type="ORF">E3202_02170</name>
</gene>
<dbReference type="PANTHER" id="PTHR33221">
    <property type="entry name" value="WINGED HELIX-TURN-HELIX TRANSCRIPTIONAL REGULATOR, RRF2 FAMILY"/>
    <property type="match status" value="1"/>
</dbReference>
<feature type="region of interest" description="Disordered" evidence="1">
    <location>
        <begin position="152"/>
        <end position="173"/>
    </location>
</feature>
<dbReference type="InterPro" id="IPR011991">
    <property type="entry name" value="ArsR-like_HTH"/>
</dbReference>
<accession>A0A506UR01</accession>
<protein>
    <submittedName>
        <fullName evidence="2">SUF system Fe-S cluster assembly regulator</fullName>
    </submittedName>
</protein>
<dbReference type="NCBIfam" id="TIGR02944">
    <property type="entry name" value="suf_reg_Xantho"/>
    <property type="match status" value="1"/>
</dbReference>
<dbReference type="GO" id="GO:0003700">
    <property type="term" value="F:DNA-binding transcription factor activity"/>
    <property type="evidence" value="ECO:0007669"/>
    <property type="project" value="TreeGrafter"/>
</dbReference>
<dbReference type="PROSITE" id="PS01332">
    <property type="entry name" value="HTH_RRF2_1"/>
    <property type="match status" value="1"/>
</dbReference>
<dbReference type="InterPro" id="IPR014290">
    <property type="entry name" value="SUF_FeS_clus_asmbl_reg"/>
</dbReference>
<dbReference type="InterPro" id="IPR000944">
    <property type="entry name" value="Tscrpt_reg_Rrf2"/>
</dbReference>
<organism evidence="2 3">
    <name type="scientific">Oecophyllibacter saccharovorans</name>
    <dbReference type="NCBI Taxonomy" id="2558360"/>
    <lineage>
        <taxon>Bacteria</taxon>
        <taxon>Pseudomonadati</taxon>
        <taxon>Pseudomonadota</taxon>
        <taxon>Alphaproteobacteria</taxon>
        <taxon>Acetobacterales</taxon>
        <taxon>Acetobacteraceae</taxon>
        <taxon>Oecophyllibacter</taxon>
    </lineage>
</organism>
<proteinExistence type="predicted"/>
<dbReference type="CDD" id="cd00090">
    <property type="entry name" value="HTH_ARSR"/>
    <property type="match status" value="1"/>
</dbReference>
<evidence type="ECO:0000313" key="2">
    <source>
        <dbReference type="EMBL" id="TPW35770.1"/>
    </source>
</evidence>
<dbReference type="AlphaFoldDB" id="A0A506UR01"/>
<dbReference type="NCBIfam" id="TIGR00738">
    <property type="entry name" value="rrf2_super"/>
    <property type="match status" value="1"/>
</dbReference>
<dbReference type="InterPro" id="IPR036388">
    <property type="entry name" value="WH-like_DNA-bd_sf"/>
</dbReference>
<dbReference type="GO" id="GO:0005829">
    <property type="term" value="C:cytosol"/>
    <property type="evidence" value="ECO:0007669"/>
    <property type="project" value="TreeGrafter"/>
</dbReference>
<dbReference type="Proteomes" id="UP000315037">
    <property type="component" value="Unassembled WGS sequence"/>
</dbReference>
<sequence>MLRLSKLADYAAVLLVRLGKLGELTTAVALAQETGMPEPTVAKLLKALAANGLVVSFRGARGGYRLGEPLEQISIARVITAIDGPISITACCDGYECAHGAKCGLSGQWDKVNQALRTVLESMTLADMGAGKPQSPGGICPSASMLTDLPVGQAGARRSTGRETVEAEDISRS</sequence>
<name>A0A506UR01_9PROT</name>
<dbReference type="InterPro" id="IPR036390">
    <property type="entry name" value="WH_DNA-bd_sf"/>
</dbReference>